<dbReference type="AlphaFoldDB" id="A0A9W8Y2W6"/>
<evidence type="ECO:0000256" key="3">
    <source>
        <dbReference type="ARBA" id="ARBA00018706"/>
    </source>
</evidence>
<keyword evidence="5" id="KW-0808">Transferase</keyword>
<dbReference type="InterPro" id="IPR045116">
    <property type="entry name" value="Clp1/Grc3"/>
</dbReference>
<dbReference type="OrthoDB" id="4054781at2759"/>
<feature type="domain" description="Clp1 P-loop" evidence="10">
    <location>
        <begin position="250"/>
        <end position="410"/>
    </location>
</feature>
<dbReference type="PANTHER" id="PTHR12755:SF3">
    <property type="entry name" value="POLYNUCLEOTIDE 5'-HYDROXYL-KINASE NOL9"/>
    <property type="match status" value="1"/>
</dbReference>
<dbReference type="Gene3D" id="3.40.50.300">
    <property type="entry name" value="P-loop containing nucleotide triphosphate hydrolases"/>
    <property type="match status" value="1"/>
</dbReference>
<comment type="function">
    <text evidence="1">Polynucleotide 5'-kinase involved in rRNA processing.</text>
</comment>
<sequence length="672" mass="74667">MPGKRKRGNDASLTAATDSSHLSAIAAARLKAGAPTRGVPTPEPTHEKVSVPSSPTPEVVAYGSGFPYSVEEGEDGDSEEDSQPNVKCKVKFCNWRNDSKNILCDTGSELTVDLSKHTTIALVGSFKFKVLRGAININGANIAAASRAAQDDRFYHAFMPATHPIFKFRGLDSTNHVQFMSWNDPIPLASNRPPFAHISNAPFVTRSFSVITDSDADPLCHTLSPELTPEDWIRAIEDCTSTSSVTLVTGSPNTGKSTFAGRLLNRYLTGLGRNARPVPAVCYLDLDPFKPQYTTSGQISLVVVRDIRLSPSFAHPVTVPGMARAATNETIRAHPIPINVANYTDYYHLCIEDLFLTYKNMVIDGTTPPLIIDTPGFLYASRFDLLKELLSRFKPQNIIHLGDTQSIDAETATKLHSLQTAFPQYRSTILEITAQPPSLTPIKTDIDINAWHMQSYFHRFASSTKPGEPRKLAWAPEALSCFAPWEFCYRETIERSQDIIGFALYTEPMEPAAVMHALNGSIVHIVQTSSSSIPSPYTELPRTTRYKIPYFPKSERTGRVEPLDPRTSRLICTAMLRGFNPEKSVVQLLIPKTHEHLLYKLSPERTVLICGCADMPDWAYLEDVLVTKSTERFEAPSSGQEDTCRLPWIEDHIAMDDMGYLNTVRRVRKFQT</sequence>
<name>A0A9W8Y2W6_9PLEO</name>
<comment type="caution">
    <text evidence="11">The sequence shown here is derived from an EMBL/GenBank/DDBJ whole genome shotgun (WGS) entry which is preliminary data.</text>
</comment>
<gene>
    <name evidence="11" type="primary">GRC3</name>
    <name evidence="11" type="ORF">N0V83_008378</name>
</gene>
<protein>
    <recommendedName>
        <fullName evidence="4">Polynucleotide 5'-hydroxyl-kinase GRC3</fullName>
    </recommendedName>
    <alternativeName>
        <fullName evidence="3">Polynucleotide 5'-hydroxyl-kinase grc3</fullName>
    </alternativeName>
</protein>
<organism evidence="11 12">
    <name type="scientific">Neocucurbitaria cava</name>
    <dbReference type="NCBI Taxonomy" id="798079"/>
    <lineage>
        <taxon>Eukaryota</taxon>
        <taxon>Fungi</taxon>
        <taxon>Dikarya</taxon>
        <taxon>Ascomycota</taxon>
        <taxon>Pezizomycotina</taxon>
        <taxon>Dothideomycetes</taxon>
        <taxon>Pleosporomycetidae</taxon>
        <taxon>Pleosporales</taxon>
        <taxon>Pleosporineae</taxon>
        <taxon>Cucurbitariaceae</taxon>
        <taxon>Neocucurbitaria</taxon>
    </lineage>
</organism>
<dbReference type="InterPro" id="IPR032319">
    <property type="entry name" value="CLP1_P"/>
</dbReference>
<proteinExistence type="inferred from homology"/>
<evidence type="ECO:0000313" key="11">
    <source>
        <dbReference type="EMBL" id="KAJ4365758.1"/>
    </source>
</evidence>
<dbReference type="Proteomes" id="UP001140560">
    <property type="component" value="Unassembled WGS sequence"/>
</dbReference>
<evidence type="ECO:0000256" key="2">
    <source>
        <dbReference type="ARBA" id="ARBA00011003"/>
    </source>
</evidence>
<evidence type="ECO:0000259" key="10">
    <source>
        <dbReference type="Pfam" id="PF16575"/>
    </source>
</evidence>
<keyword evidence="7" id="KW-0418">Kinase</keyword>
<evidence type="ECO:0000256" key="5">
    <source>
        <dbReference type="ARBA" id="ARBA00022679"/>
    </source>
</evidence>
<evidence type="ECO:0000313" key="12">
    <source>
        <dbReference type="Proteomes" id="UP001140560"/>
    </source>
</evidence>
<reference evidence="11" key="1">
    <citation type="submission" date="2022-10" db="EMBL/GenBank/DDBJ databases">
        <title>Tapping the CABI collections for fungal endophytes: first genome assemblies for Collariella, Neodidymelliopsis, Ascochyta clinopodiicola, Didymella pomorum, Didymosphaeria variabile, Neocosmospora piperis and Neocucurbitaria cava.</title>
        <authorList>
            <person name="Hill R."/>
        </authorList>
    </citation>
    <scope>NUCLEOTIDE SEQUENCE</scope>
    <source>
        <strain evidence="11">IMI 356814</strain>
    </source>
</reference>
<evidence type="ECO:0000256" key="7">
    <source>
        <dbReference type="ARBA" id="ARBA00022777"/>
    </source>
</evidence>
<dbReference type="PANTHER" id="PTHR12755">
    <property type="entry name" value="CLEAVAGE/POLYADENYLATION FACTOR IA SUBUNIT CLP1P"/>
    <property type="match status" value="1"/>
</dbReference>
<evidence type="ECO:0000256" key="1">
    <source>
        <dbReference type="ARBA" id="ARBA00003798"/>
    </source>
</evidence>
<dbReference type="Pfam" id="PF16575">
    <property type="entry name" value="CLP1_P"/>
    <property type="match status" value="1"/>
</dbReference>
<evidence type="ECO:0000256" key="8">
    <source>
        <dbReference type="ARBA" id="ARBA00022840"/>
    </source>
</evidence>
<comment type="similarity">
    <text evidence="2">Belongs to the Clp1 family. NOL9/GRC3 subfamily.</text>
</comment>
<evidence type="ECO:0000256" key="9">
    <source>
        <dbReference type="SAM" id="MobiDB-lite"/>
    </source>
</evidence>
<dbReference type="GO" id="GO:0000448">
    <property type="term" value="P:cleavage in ITS2 between 5.8S rRNA and LSU-rRNA of tricistronic rRNA transcript (SSU-rRNA, 5.8S rRNA, LSU-rRNA)"/>
    <property type="evidence" value="ECO:0007669"/>
    <property type="project" value="TreeGrafter"/>
</dbReference>
<evidence type="ECO:0000256" key="6">
    <source>
        <dbReference type="ARBA" id="ARBA00022741"/>
    </source>
</evidence>
<feature type="region of interest" description="Disordered" evidence="9">
    <location>
        <begin position="1"/>
        <end position="20"/>
    </location>
</feature>
<dbReference type="GO" id="GO:0005524">
    <property type="term" value="F:ATP binding"/>
    <property type="evidence" value="ECO:0007669"/>
    <property type="project" value="UniProtKB-KW"/>
</dbReference>
<feature type="compositionally biased region" description="Polar residues" evidence="9">
    <location>
        <begin position="11"/>
        <end position="20"/>
    </location>
</feature>
<keyword evidence="12" id="KW-1185">Reference proteome</keyword>
<dbReference type="InterPro" id="IPR027417">
    <property type="entry name" value="P-loop_NTPase"/>
</dbReference>
<feature type="region of interest" description="Disordered" evidence="9">
    <location>
        <begin position="29"/>
        <end position="58"/>
    </location>
</feature>
<dbReference type="EMBL" id="JAPEUY010000015">
    <property type="protein sequence ID" value="KAJ4365758.1"/>
    <property type="molecule type" value="Genomic_DNA"/>
</dbReference>
<accession>A0A9W8Y2W6</accession>
<dbReference type="GO" id="GO:0005634">
    <property type="term" value="C:nucleus"/>
    <property type="evidence" value="ECO:0007669"/>
    <property type="project" value="TreeGrafter"/>
</dbReference>
<keyword evidence="6" id="KW-0547">Nucleotide-binding</keyword>
<dbReference type="GO" id="GO:0051731">
    <property type="term" value="F:polynucleotide 5'-hydroxyl-kinase activity"/>
    <property type="evidence" value="ECO:0007669"/>
    <property type="project" value="InterPro"/>
</dbReference>
<evidence type="ECO:0000256" key="4">
    <source>
        <dbReference type="ARBA" id="ARBA00019824"/>
    </source>
</evidence>
<keyword evidence="8" id="KW-0067">ATP-binding</keyword>
<dbReference type="SUPFAM" id="SSF52540">
    <property type="entry name" value="P-loop containing nucleoside triphosphate hydrolases"/>
    <property type="match status" value="1"/>
</dbReference>